<gene>
    <name evidence="1" type="ORF">CDAR_26501</name>
</gene>
<sequence length="86" mass="9370">MREQLFPEFSIRGTAPAVTTLPARWGEVEPVLVRRESPQIGQLGVKRLTNGKRVRAPLGRAFGPGQVAGLSSRAVSSKIPNELYKS</sequence>
<reference evidence="1 2" key="1">
    <citation type="submission" date="2021-06" db="EMBL/GenBank/DDBJ databases">
        <title>Caerostris darwini draft genome.</title>
        <authorList>
            <person name="Kono N."/>
            <person name="Arakawa K."/>
        </authorList>
    </citation>
    <scope>NUCLEOTIDE SEQUENCE [LARGE SCALE GENOMIC DNA]</scope>
</reference>
<proteinExistence type="predicted"/>
<organism evidence="1 2">
    <name type="scientific">Caerostris darwini</name>
    <dbReference type="NCBI Taxonomy" id="1538125"/>
    <lineage>
        <taxon>Eukaryota</taxon>
        <taxon>Metazoa</taxon>
        <taxon>Ecdysozoa</taxon>
        <taxon>Arthropoda</taxon>
        <taxon>Chelicerata</taxon>
        <taxon>Arachnida</taxon>
        <taxon>Araneae</taxon>
        <taxon>Araneomorphae</taxon>
        <taxon>Entelegynae</taxon>
        <taxon>Araneoidea</taxon>
        <taxon>Araneidae</taxon>
        <taxon>Caerostris</taxon>
    </lineage>
</organism>
<accession>A0AAV4QCA8</accession>
<keyword evidence="2" id="KW-1185">Reference proteome</keyword>
<evidence type="ECO:0000313" key="1">
    <source>
        <dbReference type="EMBL" id="GIY07688.1"/>
    </source>
</evidence>
<dbReference type="Proteomes" id="UP001054837">
    <property type="component" value="Unassembled WGS sequence"/>
</dbReference>
<evidence type="ECO:0000313" key="2">
    <source>
        <dbReference type="Proteomes" id="UP001054837"/>
    </source>
</evidence>
<comment type="caution">
    <text evidence="1">The sequence shown here is derived from an EMBL/GenBank/DDBJ whole genome shotgun (WGS) entry which is preliminary data.</text>
</comment>
<protein>
    <submittedName>
        <fullName evidence="1">Uncharacterized protein</fullName>
    </submittedName>
</protein>
<dbReference type="EMBL" id="BPLQ01004379">
    <property type="protein sequence ID" value="GIY07688.1"/>
    <property type="molecule type" value="Genomic_DNA"/>
</dbReference>
<name>A0AAV4QCA8_9ARAC</name>
<dbReference type="AlphaFoldDB" id="A0AAV4QCA8"/>